<evidence type="ECO:0000313" key="2">
    <source>
        <dbReference type="EMBL" id="MBA0787249.1"/>
    </source>
</evidence>
<accession>A0A7J9FPM8</accession>
<dbReference type="Proteomes" id="UP000593568">
    <property type="component" value="Unassembled WGS sequence"/>
</dbReference>
<evidence type="ECO:0000313" key="3">
    <source>
        <dbReference type="Proteomes" id="UP000593568"/>
    </source>
</evidence>
<feature type="region of interest" description="Disordered" evidence="1">
    <location>
        <begin position="59"/>
        <end position="108"/>
    </location>
</feature>
<reference evidence="2 3" key="1">
    <citation type="journal article" date="2019" name="Genome Biol. Evol.">
        <title>Insights into the evolution of the New World diploid cottons (Gossypium, subgenus Houzingenia) based on genome sequencing.</title>
        <authorList>
            <person name="Grover C.E."/>
            <person name="Arick M.A. 2nd"/>
            <person name="Thrash A."/>
            <person name="Conover J.L."/>
            <person name="Sanders W.S."/>
            <person name="Peterson D.G."/>
            <person name="Frelichowski J.E."/>
            <person name="Scheffler J.A."/>
            <person name="Scheffler B.E."/>
            <person name="Wendel J.F."/>
        </authorList>
    </citation>
    <scope>NUCLEOTIDE SEQUENCE [LARGE SCALE GENOMIC DNA]</scope>
    <source>
        <strain evidence="2">8</strain>
        <tissue evidence="2">Leaf</tissue>
    </source>
</reference>
<evidence type="ECO:0000256" key="1">
    <source>
        <dbReference type="SAM" id="MobiDB-lite"/>
    </source>
</evidence>
<protein>
    <submittedName>
        <fullName evidence="2">Uncharacterized protein</fullName>
    </submittedName>
</protein>
<feature type="region of interest" description="Disordered" evidence="1">
    <location>
        <begin position="1"/>
        <end position="25"/>
    </location>
</feature>
<keyword evidence="3" id="KW-1185">Reference proteome</keyword>
<feature type="compositionally biased region" description="Polar residues" evidence="1">
    <location>
        <begin position="1"/>
        <end position="19"/>
    </location>
</feature>
<name>A0A7J9FPM8_9ROSI</name>
<dbReference type="EMBL" id="JABEZW010225574">
    <property type="protein sequence ID" value="MBA0787249.1"/>
    <property type="molecule type" value="Genomic_DNA"/>
</dbReference>
<feature type="compositionally biased region" description="Polar residues" evidence="1">
    <location>
        <begin position="59"/>
        <end position="69"/>
    </location>
</feature>
<comment type="caution">
    <text evidence="2">The sequence shown here is derived from an EMBL/GenBank/DDBJ whole genome shotgun (WGS) entry which is preliminary data.</text>
</comment>
<organism evidence="2 3">
    <name type="scientific">Gossypium trilobum</name>
    <dbReference type="NCBI Taxonomy" id="34281"/>
    <lineage>
        <taxon>Eukaryota</taxon>
        <taxon>Viridiplantae</taxon>
        <taxon>Streptophyta</taxon>
        <taxon>Embryophyta</taxon>
        <taxon>Tracheophyta</taxon>
        <taxon>Spermatophyta</taxon>
        <taxon>Magnoliopsida</taxon>
        <taxon>eudicotyledons</taxon>
        <taxon>Gunneridae</taxon>
        <taxon>Pentapetalae</taxon>
        <taxon>rosids</taxon>
        <taxon>malvids</taxon>
        <taxon>Malvales</taxon>
        <taxon>Malvaceae</taxon>
        <taxon>Malvoideae</taxon>
        <taxon>Gossypium</taxon>
    </lineage>
</organism>
<dbReference type="AlphaFoldDB" id="A0A7J9FPM8"/>
<sequence length="108" mass="11798">MDDETSPSSAPTQEPTPTISAPPHSPHLLHVVLSYSGLYPNSFLYTNSTWVTLTSPASLLYQGGSSSQPPRYRPEVAQMQGSTSPEGEPQQPQPPLEAEPRRNPSRNR</sequence>
<proteinExistence type="predicted"/>
<gene>
    <name evidence="2" type="ORF">Gotri_027608</name>
</gene>